<comment type="caution">
    <text evidence="1">The sequence shown here is derived from an EMBL/GenBank/DDBJ whole genome shotgun (WGS) entry which is preliminary data.</text>
</comment>
<keyword evidence="2" id="KW-1185">Reference proteome</keyword>
<organism evidence="1 2">
    <name type="scientific">Wandonia haliotis</name>
    <dbReference type="NCBI Taxonomy" id="574963"/>
    <lineage>
        <taxon>Bacteria</taxon>
        <taxon>Pseudomonadati</taxon>
        <taxon>Bacteroidota</taxon>
        <taxon>Flavobacteriia</taxon>
        <taxon>Flavobacteriales</taxon>
        <taxon>Crocinitomicaceae</taxon>
        <taxon>Wandonia</taxon>
    </lineage>
</organism>
<reference evidence="2" key="1">
    <citation type="journal article" date="2019" name="Int. J. Syst. Evol. Microbiol.">
        <title>The Global Catalogue of Microorganisms (GCM) 10K type strain sequencing project: providing services to taxonomists for standard genome sequencing and annotation.</title>
        <authorList>
            <consortium name="The Broad Institute Genomics Platform"/>
            <consortium name="The Broad Institute Genome Sequencing Center for Infectious Disease"/>
            <person name="Wu L."/>
            <person name="Ma J."/>
        </authorList>
    </citation>
    <scope>NUCLEOTIDE SEQUENCE [LARGE SCALE GENOMIC DNA]</scope>
    <source>
        <strain evidence="2">JCM 16083</strain>
    </source>
</reference>
<dbReference type="PROSITE" id="PS51257">
    <property type="entry name" value="PROKAR_LIPOPROTEIN"/>
    <property type="match status" value="1"/>
</dbReference>
<dbReference type="Proteomes" id="UP001501126">
    <property type="component" value="Unassembled WGS sequence"/>
</dbReference>
<evidence type="ECO:0008006" key="3">
    <source>
        <dbReference type="Google" id="ProtNLM"/>
    </source>
</evidence>
<dbReference type="RefSeq" id="WP_343788595.1">
    <property type="nucleotide sequence ID" value="NZ_BAAAFH010000022.1"/>
</dbReference>
<gene>
    <name evidence="1" type="ORF">GCM10009118_26280</name>
</gene>
<protein>
    <recommendedName>
        <fullName evidence="3">Peptidyl-prolyl cis-trans isomerase</fullName>
    </recommendedName>
</protein>
<accession>A0ABP3Y6D3</accession>
<evidence type="ECO:0000313" key="1">
    <source>
        <dbReference type="EMBL" id="GAA0876218.1"/>
    </source>
</evidence>
<name>A0ABP3Y6D3_9FLAO</name>
<proteinExistence type="predicted"/>
<dbReference type="EMBL" id="BAAAFH010000022">
    <property type="protein sequence ID" value="GAA0876218.1"/>
    <property type="molecule type" value="Genomic_DNA"/>
</dbReference>
<sequence>MTRSKNIVFLTKAALRGSLLYFICLLSSCDSDNDPKVVQLGNEDLRESELEYLSETHSNQEVGEEVIIDQWLRKAVILNQFDSLPADKQHEINFKLKEYKASLVRYELENLWIEKNLDTLITEDEMLAFYEENKKDFELSDFIVKVLYLKIPYNAPELEKVNRWYLLKQPKDTVQLTEYANKYAANFFYNTQKWIYFDDILKEIPLEGIDKEKFILNRTKTSFEENGFLYYLNILDYRLKNTPSPFSLERDHIRQRILTRRITQMRESLDKQFIDEAINKYEIHYFNR</sequence>
<evidence type="ECO:0000313" key="2">
    <source>
        <dbReference type="Proteomes" id="UP001501126"/>
    </source>
</evidence>